<dbReference type="Gene3D" id="3.40.50.300">
    <property type="entry name" value="P-loop containing nucleotide triphosphate hydrolases"/>
    <property type="match status" value="1"/>
</dbReference>
<gene>
    <name evidence="1" type="ORF">J9259_04315</name>
    <name evidence="2" type="ORF">KIY12_06525</name>
</gene>
<dbReference type="Proteomes" id="UP000750197">
    <property type="component" value="Unassembled WGS sequence"/>
</dbReference>
<dbReference type="AlphaFoldDB" id="A0A8J7YSC1"/>
<dbReference type="Proteomes" id="UP000716004">
    <property type="component" value="Unassembled WGS sequence"/>
</dbReference>
<evidence type="ECO:0000313" key="3">
    <source>
        <dbReference type="Proteomes" id="UP000750197"/>
    </source>
</evidence>
<name>A0A8J7YSC1_9ARCH</name>
<evidence type="ECO:0000313" key="1">
    <source>
        <dbReference type="EMBL" id="MBX8631729.1"/>
    </source>
</evidence>
<proteinExistence type="predicted"/>
<dbReference type="InterPro" id="IPR027417">
    <property type="entry name" value="P-loop_NTPase"/>
</dbReference>
<evidence type="ECO:0000313" key="2">
    <source>
        <dbReference type="EMBL" id="MBX8644356.1"/>
    </source>
</evidence>
<protein>
    <submittedName>
        <fullName evidence="2">Uncharacterized protein</fullName>
    </submittedName>
</protein>
<dbReference type="EMBL" id="JAGVSJ010000008">
    <property type="protein sequence ID" value="MBX8631729.1"/>
    <property type="molecule type" value="Genomic_DNA"/>
</dbReference>
<organism evidence="2 3">
    <name type="scientific">Candidatus Sysuiplasma superficiale</name>
    <dbReference type="NCBI Taxonomy" id="2823368"/>
    <lineage>
        <taxon>Archaea</taxon>
        <taxon>Methanobacteriati</taxon>
        <taxon>Thermoplasmatota</taxon>
        <taxon>Thermoplasmata</taxon>
        <taxon>Candidatus Sysuiplasmatales</taxon>
        <taxon>Candidatus Sysuiplasmataceae</taxon>
        <taxon>Candidatus Sysuiplasma</taxon>
    </lineage>
</organism>
<sequence length="396" mass="45960">MATLNNYITRETSRAKSRKDLPASEMREILSNVLRYLPYHRKYVWDANINGIIVRYTGNSEHQYDFWRENWWPAPNNRDALPHAFMYSVIGVPGMEPQALYSPELNTALFINTEYYGQAKSWALGMAAAILERYYNTHSIHGACAELDGKGVVIVAPTGTGKTTQVNKLFQHPNGKVVGDDWVYIEHPPGLRDGKGHSFIVRQPERRLYVRTENEENEPWLRPILDGCKCENVVVRKQDCQNQSCWDRCARGERKCVFDDGREWCFYAFGNSRALLPREWMRGEEKVGDFAVLRLLVLLRRDSTSEAQVNLDPDDAINVLLEGKYMIRPGAGPKEKWGTIAQEPWYNPYLLVRDDRRQEEFFRREIESSRCILLNTGVESIQQTHDRIVRELKKQE</sequence>
<dbReference type="EMBL" id="JAHEAC010000056">
    <property type="protein sequence ID" value="MBX8644356.1"/>
    <property type="molecule type" value="Genomic_DNA"/>
</dbReference>
<accession>A0A8J7YSC1</accession>
<dbReference type="SUPFAM" id="SSF53795">
    <property type="entry name" value="PEP carboxykinase-like"/>
    <property type="match status" value="2"/>
</dbReference>
<comment type="caution">
    <text evidence="2">The sequence shown here is derived from an EMBL/GenBank/DDBJ whole genome shotgun (WGS) entry which is preliminary data.</text>
</comment>
<reference evidence="2" key="1">
    <citation type="submission" date="2021-05" db="EMBL/GenBank/DDBJ databases">
        <title>Genomic insights into ecological role and evolution of a novel Thermoplasmata order Candidatus Sysuiplasmatales.</title>
        <authorList>
            <person name="Yuan Y."/>
        </authorList>
    </citation>
    <scope>NUCLEOTIDE SEQUENCE</scope>
    <source>
        <strain evidence="2">TUT19-bin139</strain>
        <strain evidence="1">YP2-bin.285</strain>
    </source>
</reference>